<gene>
    <name evidence="6" type="ORF">J0J69_03625</name>
    <name evidence="7" type="ORF">J0J70_09970</name>
</gene>
<dbReference type="InterPro" id="IPR058636">
    <property type="entry name" value="Beta-barrel_YknX"/>
</dbReference>
<evidence type="ECO:0000256" key="4">
    <source>
        <dbReference type="SAM" id="MobiDB-lite"/>
    </source>
</evidence>
<dbReference type="EMBL" id="CP071250">
    <property type="protein sequence ID" value="UUF07935.1"/>
    <property type="molecule type" value="Genomic_DNA"/>
</dbReference>
<dbReference type="EMBL" id="CP071249">
    <property type="protein sequence ID" value="UUF06682.1"/>
    <property type="molecule type" value="Genomic_DNA"/>
</dbReference>
<evidence type="ECO:0000256" key="3">
    <source>
        <dbReference type="SAM" id="Coils"/>
    </source>
</evidence>
<dbReference type="AlphaFoldDB" id="A0A9Q9CFY7"/>
<dbReference type="InterPro" id="IPR050465">
    <property type="entry name" value="UPF0194_transport"/>
</dbReference>
<evidence type="ECO:0000259" key="5">
    <source>
        <dbReference type="Pfam" id="PF25990"/>
    </source>
</evidence>
<protein>
    <recommendedName>
        <fullName evidence="5">YknX-like beta-barrel domain-containing protein</fullName>
    </recommendedName>
</protein>
<dbReference type="RefSeq" id="WP_212724609.1">
    <property type="nucleotide sequence ID" value="NZ_CP071249.1"/>
</dbReference>
<evidence type="ECO:0000313" key="6">
    <source>
        <dbReference type="EMBL" id="UUF06682.1"/>
    </source>
</evidence>
<dbReference type="Proteomes" id="UP001058072">
    <property type="component" value="Chromosome"/>
</dbReference>
<feature type="coiled-coil region" evidence="3">
    <location>
        <begin position="316"/>
        <end position="357"/>
    </location>
</feature>
<feature type="region of interest" description="Disordered" evidence="4">
    <location>
        <begin position="251"/>
        <end position="311"/>
    </location>
</feature>
<dbReference type="PANTHER" id="PTHR32347">
    <property type="entry name" value="EFFLUX SYSTEM COMPONENT YKNX-RELATED"/>
    <property type="match status" value="1"/>
</dbReference>
<dbReference type="Gene3D" id="2.40.420.20">
    <property type="match status" value="1"/>
</dbReference>
<feature type="coiled-coil region" evidence="3">
    <location>
        <begin position="102"/>
        <end position="129"/>
    </location>
</feature>
<keyword evidence="2 3" id="KW-0175">Coiled coil</keyword>
<dbReference type="GO" id="GO:0030313">
    <property type="term" value="C:cell envelope"/>
    <property type="evidence" value="ECO:0007669"/>
    <property type="project" value="UniProtKB-SubCell"/>
</dbReference>
<feature type="compositionally biased region" description="Basic and acidic residues" evidence="4">
    <location>
        <begin position="259"/>
        <end position="271"/>
    </location>
</feature>
<evidence type="ECO:0000313" key="9">
    <source>
        <dbReference type="Proteomes" id="UP001058072"/>
    </source>
</evidence>
<dbReference type="Pfam" id="PF25990">
    <property type="entry name" value="Beta-barrel_YknX"/>
    <property type="match status" value="1"/>
</dbReference>
<sequence>MKKAPLIIGASLLSVGLIGGGVYAYQQLSGGSAIEVQPVAYISTSWWGDVNESDGYVTSDMTQEVMLQDRKVIKEVLVQEGQQVSINDPLLVYDSTLVELELEMQRLTIESLKVNIDSAKRQLQKLNSTQPIAKSEGNPVTTMPVSFTRTRTTEGEQEEVLTYATALTPLEDGTYSLEVKASAKLNVSFLYRLKGLDEVGQTQISQPIQLSLTLLSDDGSQPMIKVLDGSSLEIPAEFIEITVSDYFKESIPDEPEQNQPDHEEKPDQKPEEEPEQPTCPEQPVCPEQPIYPDQEPEEEPDISPDLPDLPQEGYTKEELAQLIQEKKTEIQTLELDYKEALLKEEKIKKEIENLTVRSSVNGVVKKVGDPSVGSIEGSAFIVVSSDSGLYLKGTLTEYQLNEVEPGQMVEVMSWDTGNSYIASITEIYPYPVDDPYSYGNQNVSKYPFVAYIEDATDLKNNMSVSVRVQENVENSNALYLDMAYIGDENGRKFVYKVDEDFRLKKEYIQTGKVIYGSYMEILSGVNEDDQVAFPYTKNIKDGVKAKEMTNMWGY</sequence>
<evidence type="ECO:0000256" key="1">
    <source>
        <dbReference type="ARBA" id="ARBA00004196"/>
    </source>
</evidence>
<evidence type="ECO:0000313" key="7">
    <source>
        <dbReference type="EMBL" id="UUF07935.1"/>
    </source>
</evidence>
<proteinExistence type="predicted"/>
<evidence type="ECO:0000256" key="2">
    <source>
        <dbReference type="ARBA" id="ARBA00023054"/>
    </source>
</evidence>
<name>A0A9Q9CFY7_9FIRM</name>
<dbReference type="PANTHER" id="PTHR32347:SF14">
    <property type="entry name" value="EFFLUX SYSTEM COMPONENT YKNX-RELATED"/>
    <property type="match status" value="1"/>
</dbReference>
<feature type="domain" description="YknX-like beta-barrel" evidence="5">
    <location>
        <begin position="391"/>
        <end position="468"/>
    </location>
</feature>
<keyword evidence="8" id="KW-1185">Reference proteome</keyword>
<dbReference type="Proteomes" id="UP001058016">
    <property type="component" value="Chromosome"/>
</dbReference>
<accession>A0A9Q9CFY7</accession>
<comment type="subcellular location">
    <subcellularLocation>
        <location evidence="1">Cell envelope</location>
    </subcellularLocation>
</comment>
<feature type="compositionally biased region" description="Low complexity" evidence="4">
    <location>
        <begin position="276"/>
        <end position="288"/>
    </location>
</feature>
<evidence type="ECO:0000313" key="8">
    <source>
        <dbReference type="Proteomes" id="UP001058016"/>
    </source>
</evidence>
<organism evidence="7 9">
    <name type="scientific">Turicibacter bilis</name>
    <dbReference type="NCBI Taxonomy" id="2735723"/>
    <lineage>
        <taxon>Bacteria</taxon>
        <taxon>Bacillati</taxon>
        <taxon>Bacillota</taxon>
        <taxon>Erysipelotrichia</taxon>
        <taxon>Erysipelotrichales</taxon>
        <taxon>Turicibacteraceae</taxon>
        <taxon>Turicibacter</taxon>
    </lineage>
</organism>
<reference evidence="7 8" key="1">
    <citation type="submission" date="2021-03" db="EMBL/GenBank/DDBJ databases">
        <title>Comparative Genomics and Metabolomics in the genus Turicibacter.</title>
        <authorList>
            <person name="Maki J."/>
            <person name="Looft T."/>
        </authorList>
    </citation>
    <scope>NUCLEOTIDE SEQUENCE</scope>
    <source>
        <strain evidence="7">ISU324</strain>
        <strain evidence="6 8">MMM721</strain>
    </source>
</reference>